<dbReference type="InterPro" id="IPR013493">
    <property type="entry name" value="CHP02677"/>
</dbReference>
<name>A0ABV1Y5Y0_9ACTN</name>
<protein>
    <submittedName>
        <fullName evidence="2">DUF2397 domain-containing protein</fullName>
    </submittedName>
</protein>
<dbReference type="Proteomes" id="UP001486207">
    <property type="component" value="Unassembled WGS sequence"/>
</dbReference>
<proteinExistence type="predicted"/>
<gene>
    <name evidence="2" type="ORF">ABT384_42395</name>
</gene>
<dbReference type="EMBL" id="JBEPFB010000031">
    <property type="protein sequence ID" value="MER7379256.1"/>
    <property type="molecule type" value="Genomic_DNA"/>
</dbReference>
<organism evidence="2 3">
    <name type="scientific">Streptomyces lanatus</name>
    <dbReference type="NCBI Taxonomy" id="66900"/>
    <lineage>
        <taxon>Bacteria</taxon>
        <taxon>Bacillati</taxon>
        <taxon>Actinomycetota</taxon>
        <taxon>Actinomycetes</taxon>
        <taxon>Kitasatosporales</taxon>
        <taxon>Streptomycetaceae</taxon>
        <taxon>Streptomyces</taxon>
    </lineage>
</organism>
<feature type="region of interest" description="Disordered" evidence="1">
    <location>
        <begin position="428"/>
        <end position="455"/>
    </location>
</feature>
<evidence type="ECO:0000313" key="3">
    <source>
        <dbReference type="Proteomes" id="UP001486207"/>
    </source>
</evidence>
<sequence length="563" mass="60638">MDPVGNDQSGMHGRTDSYGAAYRRLACTGGRCVGGKLTEDDAEDGRTRPPPVPSGADSTVDGSGSERLALFRYVTAENAEDYLAVMKLFSSTLLADLSAAEVSGALREAGRDMDPETAEERCRTLVRWGNLIRSLRDARVPTVAAYRNSRARFQMSTLGGRVHRQIEDILQATDGAREVARELLGSTVEVLDRILARLSAGESGETEALAADVTTVFNNQSLFSQSARDFYTYLGSVLTRYDLMGEEYTTLKGLLLEYVDLISNDVARHSPAIVDRLDRLERHLPLLVDTLATLPGLADSNSGPVERLPGRALDDWVQLSAWYTGGSGSSGPAQLRAAAEQALGQLITNAKRMLSSGGTGASRRADLLRLASLFAEADAGVADRAFAASFGAYPMRHLGIGAEEPDPRVTPTTSWWDAPPVEVPLSLRQRGDRSARGRSSRVPDPGLDRARLTAQGEQDASRLRAAVAELIAVREMNGAVLSDYAREVLLDYLGDFMAMHQAPGRGVEVAMPFEDVGMSLIVTHSPGRCTVLRSLSGEWDCTIDALTVRVEQIAGQQASGGPR</sequence>
<keyword evidence="3" id="KW-1185">Reference proteome</keyword>
<evidence type="ECO:0000313" key="2">
    <source>
        <dbReference type="EMBL" id="MER7379256.1"/>
    </source>
</evidence>
<comment type="caution">
    <text evidence="2">The sequence shown here is derived from an EMBL/GenBank/DDBJ whole genome shotgun (WGS) entry which is preliminary data.</text>
</comment>
<evidence type="ECO:0000256" key="1">
    <source>
        <dbReference type="SAM" id="MobiDB-lite"/>
    </source>
</evidence>
<reference evidence="2 3" key="1">
    <citation type="submission" date="2024-06" db="EMBL/GenBank/DDBJ databases">
        <title>The Natural Products Discovery Center: Release of the First 8490 Sequenced Strains for Exploring Actinobacteria Biosynthetic Diversity.</title>
        <authorList>
            <person name="Kalkreuter E."/>
            <person name="Kautsar S.A."/>
            <person name="Yang D."/>
            <person name="Bader C.D."/>
            <person name="Teijaro C.N."/>
            <person name="Fluegel L."/>
            <person name="Davis C.M."/>
            <person name="Simpson J.R."/>
            <person name="Lauterbach L."/>
            <person name="Steele A.D."/>
            <person name="Gui C."/>
            <person name="Meng S."/>
            <person name="Li G."/>
            <person name="Viehrig K."/>
            <person name="Ye F."/>
            <person name="Su P."/>
            <person name="Kiefer A.F."/>
            <person name="Nichols A."/>
            <person name="Cepeda A.J."/>
            <person name="Yan W."/>
            <person name="Fan B."/>
            <person name="Jiang Y."/>
            <person name="Adhikari A."/>
            <person name="Zheng C.-J."/>
            <person name="Schuster L."/>
            <person name="Cowan T.M."/>
            <person name="Smanski M.J."/>
            <person name="Chevrette M.G."/>
            <person name="De Carvalho L.P.S."/>
            <person name="Shen B."/>
        </authorList>
    </citation>
    <scope>NUCLEOTIDE SEQUENCE [LARGE SCALE GENOMIC DNA]</scope>
    <source>
        <strain evidence="2 3">NPDC000155</strain>
    </source>
</reference>
<dbReference type="RefSeq" id="WP_229912528.1">
    <property type="nucleotide sequence ID" value="NZ_BNBM01000029.1"/>
</dbReference>
<feature type="region of interest" description="Disordered" evidence="1">
    <location>
        <begin position="34"/>
        <end position="63"/>
    </location>
</feature>
<dbReference type="Pfam" id="PF09660">
    <property type="entry name" value="DUF2397"/>
    <property type="match status" value="1"/>
</dbReference>
<accession>A0ABV1Y5Y0</accession>